<feature type="transmembrane region" description="Helical" evidence="6">
    <location>
        <begin position="232"/>
        <end position="252"/>
    </location>
</feature>
<dbReference type="InterPro" id="IPR050545">
    <property type="entry name" value="Mycobact_MmpL"/>
</dbReference>
<comment type="subcellular location">
    <subcellularLocation>
        <location evidence="1">Cell membrane</location>
        <topology evidence="1">Multi-pass membrane protein</topology>
    </subcellularLocation>
</comment>
<evidence type="ECO:0000256" key="6">
    <source>
        <dbReference type="SAM" id="Phobius"/>
    </source>
</evidence>
<feature type="transmembrane region" description="Helical" evidence="6">
    <location>
        <begin position="563"/>
        <end position="583"/>
    </location>
</feature>
<dbReference type="STRING" id="1144548.SAMN05443287_12120"/>
<reference evidence="9" key="1">
    <citation type="submission" date="2016-10" db="EMBL/GenBank/DDBJ databases">
        <authorList>
            <person name="Varghese N."/>
            <person name="Submissions S."/>
        </authorList>
    </citation>
    <scope>NUCLEOTIDE SEQUENCE [LARGE SCALE GENOMIC DNA]</scope>
    <source>
        <strain evidence="9">CGMCC 4.7038</strain>
    </source>
</reference>
<protein>
    <submittedName>
        <fullName evidence="8">Putative drug exporter of the RND superfamily</fullName>
    </submittedName>
</protein>
<evidence type="ECO:0000313" key="8">
    <source>
        <dbReference type="EMBL" id="SEK06452.1"/>
    </source>
</evidence>
<evidence type="ECO:0000256" key="3">
    <source>
        <dbReference type="ARBA" id="ARBA00022692"/>
    </source>
</evidence>
<dbReference type="InterPro" id="IPR004869">
    <property type="entry name" value="MMPL_dom"/>
</dbReference>
<evidence type="ECO:0000313" key="9">
    <source>
        <dbReference type="Proteomes" id="UP000198707"/>
    </source>
</evidence>
<dbReference type="PANTHER" id="PTHR33406">
    <property type="entry name" value="MEMBRANE PROTEIN MJ1562-RELATED"/>
    <property type="match status" value="1"/>
</dbReference>
<evidence type="ECO:0000256" key="1">
    <source>
        <dbReference type="ARBA" id="ARBA00004651"/>
    </source>
</evidence>
<dbReference type="Pfam" id="PF03176">
    <property type="entry name" value="MMPL"/>
    <property type="match status" value="2"/>
</dbReference>
<proteinExistence type="predicted"/>
<feature type="transmembrane region" description="Helical" evidence="6">
    <location>
        <begin position="208"/>
        <end position="226"/>
    </location>
</feature>
<gene>
    <name evidence="8" type="ORF">SAMN05443287_12120</name>
</gene>
<dbReference type="OrthoDB" id="7051771at2"/>
<keyword evidence="3 6" id="KW-0812">Transmembrane</keyword>
<feature type="transmembrane region" description="Helical" evidence="6">
    <location>
        <begin position="532"/>
        <end position="551"/>
    </location>
</feature>
<feature type="transmembrane region" description="Helical" evidence="6">
    <location>
        <begin position="181"/>
        <end position="203"/>
    </location>
</feature>
<feature type="transmembrane region" description="Helical" evidence="6">
    <location>
        <begin position="598"/>
        <end position="620"/>
    </location>
</feature>
<sequence length="720" mass="74765">MLPSLARFCHRRRWTVLTVWLLILAGCAAVATVARPTFSESGPVPGSPTATAAQVLQRAGLSAYGGEQALLVVAAEAGVGDPRVRRTVQDLLAQVDRQVPDVAVAGPYDDDGGHRIAPDGTVAYAEISFAERSTDDLERDAAVIRAAAREAATVADPVLGLQVEVGGGEHLAEEGDFSTEAVGLLAAVVILLVAFGSVLAMLLPIGTALFGVGTGVSLVLALALWVTMPAFVIPATTMVAIGIGIDYALFIVTRYREGLRAGLDPTAATVAAMGTAGRAVFVAGLTVVTSLAGLLLFDLAVVRSLAIGLATGVLAVLAATATLLPALLGIVGRHVDRLRLPYTRTADDGPAQEVDLARAGDPVRGGRWSRYAGAVQRRPVLAVAGSLAVLALLSAPVLDLRLGFADAGNRSTEDTTRRAFDLIAQGFGPGANGPLLLVADSPGNAAGVLTGLADRLADDPHVAVVSPVLPAAGGDVALLTVQPATGPQDERTADLVHRLRDTVIPGGTTATVYVTGPTAAVVDFADYTRARLPVMVGAVLLLSFLLLTVLLRAPLVALKAVLVNLLSIGAAYGLIVAVFQWGWGLGLIGREGTGPVEAWVPMTMFVLIFGLSMDYEVFLLSRVREEYRRTGDNSLAVRHGLAATARVITAAAAIMIVVFGGFAFGDDPSLQVMGLGLAAGILIDATLVRLVLVPATMQLLGERNWWQPGWLARVLPARHR</sequence>
<dbReference type="AlphaFoldDB" id="A0A1H7E347"/>
<name>A0A1H7E347_9ACTN</name>
<evidence type="ECO:0000256" key="4">
    <source>
        <dbReference type="ARBA" id="ARBA00022989"/>
    </source>
</evidence>
<dbReference type="SUPFAM" id="SSF82866">
    <property type="entry name" value="Multidrug efflux transporter AcrB transmembrane domain"/>
    <property type="match status" value="2"/>
</dbReference>
<dbReference type="GO" id="GO:0005886">
    <property type="term" value="C:plasma membrane"/>
    <property type="evidence" value="ECO:0007669"/>
    <property type="project" value="UniProtKB-SubCell"/>
</dbReference>
<accession>A0A1H7E347</accession>
<feature type="transmembrane region" description="Helical" evidence="6">
    <location>
        <begin position="641"/>
        <end position="664"/>
    </location>
</feature>
<feature type="transmembrane region" description="Helical" evidence="6">
    <location>
        <begin position="380"/>
        <end position="398"/>
    </location>
</feature>
<keyword evidence="2" id="KW-1003">Cell membrane</keyword>
<feature type="transmembrane region" description="Helical" evidence="6">
    <location>
        <begin position="279"/>
        <end position="301"/>
    </location>
</feature>
<keyword evidence="9" id="KW-1185">Reference proteome</keyword>
<organism evidence="8 9">
    <name type="scientific">Micromonospora phaseoli</name>
    <dbReference type="NCBI Taxonomy" id="1144548"/>
    <lineage>
        <taxon>Bacteria</taxon>
        <taxon>Bacillati</taxon>
        <taxon>Actinomycetota</taxon>
        <taxon>Actinomycetes</taxon>
        <taxon>Micromonosporales</taxon>
        <taxon>Micromonosporaceae</taxon>
        <taxon>Micromonospora</taxon>
    </lineage>
</organism>
<feature type="domain" description="SSD" evidence="7">
    <location>
        <begin position="185"/>
        <end position="330"/>
    </location>
</feature>
<feature type="transmembrane region" description="Helical" evidence="6">
    <location>
        <begin position="307"/>
        <end position="331"/>
    </location>
</feature>
<dbReference type="RefSeq" id="WP_092383625.1">
    <property type="nucleotide sequence ID" value="NZ_BOPI01000053.1"/>
</dbReference>
<dbReference type="InterPro" id="IPR000731">
    <property type="entry name" value="SSD"/>
</dbReference>
<feature type="transmembrane region" description="Helical" evidence="6">
    <location>
        <begin position="670"/>
        <end position="692"/>
    </location>
</feature>
<dbReference type="Gene3D" id="1.20.1640.10">
    <property type="entry name" value="Multidrug efflux transporter AcrB transmembrane domain"/>
    <property type="match status" value="2"/>
</dbReference>
<dbReference type="PANTHER" id="PTHR33406:SF13">
    <property type="entry name" value="MEMBRANE PROTEIN YDFJ"/>
    <property type="match status" value="1"/>
</dbReference>
<dbReference type="Proteomes" id="UP000198707">
    <property type="component" value="Unassembled WGS sequence"/>
</dbReference>
<dbReference type="PROSITE" id="PS50156">
    <property type="entry name" value="SSD"/>
    <property type="match status" value="1"/>
</dbReference>
<dbReference type="EMBL" id="FNYV01000021">
    <property type="protein sequence ID" value="SEK06452.1"/>
    <property type="molecule type" value="Genomic_DNA"/>
</dbReference>
<keyword evidence="5 6" id="KW-0472">Membrane</keyword>
<evidence type="ECO:0000256" key="5">
    <source>
        <dbReference type="ARBA" id="ARBA00023136"/>
    </source>
</evidence>
<evidence type="ECO:0000259" key="7">
    <source>
        <dbReference type="PROSITE" id="PS50156"/>
    </source>
</evidence>
<keyword evidence="4 6" id="KW-1133">Transmembrane helix</keyword>
<evidence type="ECO:0000256" key="2">
    <source>
        <dbReference type="ARBA" id="ARBA00022475"/>
    </source>
</evidence>
<dbReference type="PROSITE" id="PS51257">
    <property type="entry name" value="PROKAR_LIPOPROTEIN"/>
    <property type="match status" value="1"/>
</dbReference>